<dbReference type="InterPro" id="IPR012677">
    <property type="entry name" value="Nucleotide-bd_a/b_plait_sf"/>
</dbReference>
<protein>
    <submittedName>
        <fullName evidence="5">Transposon TX1 149 kDa protein</fullName>
    </submittedName>
</protein>
<dbReference type="Pfam" id="PF13966">
    <property type="entry name" value="zf-RVT"/>
    <property type="match status" value="1"/>
</dbReference>
<feature type="domain" description="Reverse transcriptase" evidence="4">
    <location>
        <begin position="1166"/>
        <end position="1444"/>
    </location>
</feature>
<dbReference type="SUPFAM" id="SSF56672">
    <property type="entry name" value="DNA/RNA polymerases"/>
    <property type="match status" value="1"/>
</dbReference>
<dbReference type="Pfam" id="PF00076">
    <property type="entry name" value="RRM_1"/>
    <property type="match status" value="1"/>
</dbReference>
<dbReference type="InterPro" id="IPR036691">
    <property type="entry name" value="Endo/exonu/phosph_ase_sf"/>
</dbReference>
<evidence type="ECO:0000259" key="4">
    <source>
        <dbReference type="PROSITE" id="PS50878"/>
    </source>
</evidence>
<dbReference type="InterPro" id="IPR000504">
    <property type="entry name" value="RRM_dom"/>
</dbReference>
<dbReference type="Pfam" id="PF00078">
    <property type="entry name" value="RVT_1"/>
    <property type="match status" value="1"/>
</dbReference>
<keyword evidence="6" id="KW-1185">Reference proteome</keyword>
<keyword evidence="1" id="KW-0694">RNA-binding</keyword>
<feature type="compositionally biased region" description="Basic and acidic residues" evidence="2">
    <location>
        <begin position="31"/>
        <end position="50"/>
    </location>
</feature>
<dbReference type="PROSITE" id="PS50102">
    <property type="entry name" value="RRM"/>
    <property type="match status" value="1"/>
</dbReference>
<reference evidence="5 6" key="1">
    <citation type="submission" date="2018-09" db="EMBL/GenBank/DDBJ databases">
        <title>A high-quality reference genome of wild soybean provides a powerful tool to mine soybean genomes.</title>
        <authorList>
            <person name="Xie M."/>
            <person name="Chung C.Y.L."/>
            <person name="Li M.-W."/>
            <person name="Wong F.-L."/>
            <person name="Chan T.-F."/>
            <person name="Lam H.-M."/>
        </authorList>
    </citation>
    <scope>NUCLEOTIDE SEQUENCE [LARGE SCALE GENOMIC DNA]</scope>
    <source>
        <strain evidence="6">cv. W05</strain>
        <tissue evidence="5">Hypocotyl of etiolated seedlings</tissue>
    </source>
</reference>
<evidence type="ECO:0000313" key="5">
    <source>
        <dbReference type="EMBL" id="RZC24917.1"/>
    </source>
</evidence>
<dbReference type="CDD" id="cd00590">
    <property type="entry name" value="RRM_SF"/>
    <property type="match status" value="1"/>
</dbReference>
<feature type="region of interest" description="Disordered" evidence="2">
    <location>
        <begin position="1"/>
        <end position="50"/>
    </location>
</feature>
<dbReference type="Gene3D" id="3.60.10.10">
    <property type="entry name" value="Endonuclease/exonuclease/phosphatase"/>
    <property type="match status" value="1"/>
</dbReference>
<dbReference type="GO" id="GO:0003723">
    <property type="term" value="F:RNA binding"/>
    <property type="evidence" value="ECO:0007669"/>
    <property type="project" value="UniProtKB-UniRule"/>
</dbReference>
<dbReference type="SUPFAM" id="SSF56219">
    <property type="entry name" value="DNase I-like"/>
    <property type="match status" value="1"/>
</dbReference>
<sequence length="1872" mass="214722">MRGRERERERVRDRERRLDRGGERGNVSETETVRVRENTNRRETPRVSDSVRERNLANDRFVKYDEAPTRANVYEWQTVSHRKHRGAAKQTHGGNGRRQQYHRRNWRDDADITSFYFTNFSEEVTKMELWSHFNQWGEVKEVFIPNRRNKEGKRYGFVRLRGVTDVRNVEKALDNSFIRGVKLHVNTPKYGRGEMMKVHIKQKPMGAKTGKDGPPCTNEASRKGVVGTSTTKSYAEAVMALGRKSNSSTKEVNQFGNNTSTCSTFSLAISVEDKARYQNAWVGRLKNIAIFERLEEEMVWNVGSGISASYMGDDMAILFGLSEKKAADIIRQEKEQSSSLFYSLTKWSPQLRAETRLVWLRVWGIPLLAWKTDFMRRMVAAVGDFVDVDDDVEHMQRLDRARILVRTPRPPLIQHVAHVLIDGVRHRIDIVEENGGGELGDTRHGRNLWSSSEEVPSDVADDDMDSVISWPSGTFPPRDAGISAGDTTADCRDARSSPLPVGCSRDVDPAVNDLPDRVLTTLSPSGSVVSPSRKLFELAIAPQPTHPATIHEYVADPVLECQNLPHLSNTVSTSSPKAFSDGPFEEGDIPSPGRILKNNSHINGSHTPPFESFDKQTHHLNGPCTPVAQQTVSHSPHQKQQMLSSGLQVYSRRMWCKKKKAHQELVTHNNSASSKNQEEAAFVRQCDLLNQMGLTCGEDFQQLMGSLVDMEQRDSDLETKKESVTKNACQSIWGDANVSWDFVPSINTAGGLLCLWNSLAFEVVRRVKGMNFLLLTGRWTKDNTLVNIVNVYAPCDIAGKRELWDHLKQLKASNPETAWCFLGDFNSIRSMDERIGSSQRFVGVHDRDGFNEWIADTDLHEIKSYGSIFTWCRPNGSARSRLDRCLVSAQWFTKWPDSSQHVLNRDYSDHCPILLKTDMLDWGPRPFRVMDCWMKNNQYKALVKQVWSGEMQSGWGSIVLKNKLKTLKSSLKSWSIQYGDSHKNKVDQLKQQLHQFDSIAQVRTLGVDEVKAMKSTQQELWEVSLAHESILRQKSRIKWLKEGDSNTAFFHKSINFRRHYNAIQGIFVEDTWVQQPNLIKQEAVNFFNARFTEEKVDRPTLDGVQFNTINSTQREDLTAPFSEPEIKEAVWSCCGDRCPGPDGFNFNFIKEFWGVLKPDFGRFVDEFHANGSFPKGSNASFLALIPKTHHPQSFDDYRPISLIGCMYKIIAKLLANRLRRVMPALIDERQTAFIKDRHILHGILILNEVLEEAKRSKKPALVFKVDFAKAYDTVSWSFLDYMMERMGFCLKWRRWIKACNQSATISILINGSPSKEFAPSRGLRQGDPLAPLLFNIVAEGLNGMMRTALNKGLYSSYLVGKQKVPINILQYADDTIFVGEATWDNVIVMKTMLRGFELASGLKINFSKSSVGIFGARSNWVQEAARFLNCRTMETPFLYLGIPLGAKHSSWMVWEPLIKKFESKLSKWNQRFLSMAGKVSLINSVLNALPIYLLSFFKIPHKEFGGLGIKDINRFNAALLGRWIWDLSSNQDQLWVRTLSSKYGGWTDLINGRDRPWHSQWWKDLRKLVKQPEFSPITQHMEWKVGDGSLINFWKDKWLGTGSNLDQQFNQMFLISRQQNSKICDMGSLSHGTWRWDLKWRRNLFDHEHTEAVTFMELISNVQIQPHVKDSLRWSADPSGIYSSKSAYRLLISVNRDIPQPNIYNLFWRLNIPPRAAVFAWRILKNRLPTRYNLLKRNISIQDQTCPLCRSHQEEAGHLFFHCKVTTVLWWESMSWIKLAGPLAASPADHFIQFCDGFGSAINQTRRRCWWIALTSTIWQHRNSLVFQGKSFDPTKVMEDSLFLLWSWLKTRDGHFNDSFNYWSSNIVRYFG</sequence>
<dbReference type="CDD" id="cd01650">
    <property type="entry name" value="RT_nLTR_like"/>
    <property type="match status" value="1"/>
</dbReference>
<dbReference type="SMART" id="SM00360">
    <property type="entry name" value="RRM"/>
    <property type="match status" value="1"/>
</dbReference>
<feature type="compositionally biased region" description="Polar residues" evidence="2">
    <location>
        <begin position="627"/>
        <end position="644"/>
    </location>
</feature>
<dbReference type="InterPro" id="IPR026960">
    <property type="entry name" value="RVT-Znf"/>
</dbReference>
<name>A0A445LPR1_GLYSO</name>
<evidence type="ECO:0000313" key="6">
    <source>
        <dbReference type="Proteomes" id="UP000289340"/>
    </source>
</evidence>
<dbReference type="PROSITE" id="PS50878">
    <property type="entry name" value="RT_POL"/>
    <property type="match status" value="1"/>
</dbReference>
<dbReference type="Gene3D" id="3.30.70.330">
    <property type="match status" value="1"/>
</dbReference>
<feature type="compositionally biased region" description="Basic and acidic residues" evidence="2">
    <location>
        <begin position="1"/>
        <end position="23"/>
    </location>
</feature>
<dbReference type="InterPro" id="IPR000477">
    <property type="entry name" value="RT_dom"/>
</dbReference>
<feature type="region of interest" description="Disordered" evidence="2">
    <location>
        <begin position="81"/>
        <end position="101"/>
    </location>
</feature>
<dbReference type="InterPro" id="IPR043502">
    <property type="entry name" value="DNA/RNA_pol_sf"/>
</dbReference>
<accession>A0A445LPR1</accession>
<feature type="region of interest" description="Disordered" evidence="2">
    <location>
        <begin position="204"/>
        <end position="223"/>
    </location>
</feature>
<dbReference type="InterPro" id="IPR035979">
    <property type="entry name" value="RBD_domain_sf"/>
</dbReference>
<gene>
    <name evidence="5" type="ORF">D0Y65_003884</name>
</gene>
<evidence type="ECO:0000259" key="3">
    <source>
        <dbReference type="PROSITE" id="PS50102"/>
    </source>
</evidence>
<feature type="region of interest" description="Disordered" evidence="2">
    <location>
        <begin position="442"/>
        <end position="461"/>
    </location>
</feature>
<dbReference type="Proteomes" id="UP000289340">
    <property type="component" value="Chromosome 2"/>
</dbReference>
<dbReference type="EMBL" id="QZWG01000002">
    <property type="protein sequence ID" value="RZC24917.1"/>
    <property type="molecule type" value="Genomic_DNA"/>
</dbReference>
<evidence type="ECO:0000256" key="2">
    <source>
        <dbReference type="SAM" id="MobiDB-lite"/>
    </source>
</evidence>
<feature type="domain" description="RRM" evidence="3">
    <location>
        <begin position="113"/>
        <end position="190"/>
    </location>
</feature>
<feature type="region of interest" description="Disordered" evidence="2">
    <location>
        <begin position="569"/>
        <end position="590"/>
    </location>
</feature>
<proteinExistence type="predicted"/>
<dbReference type="PANTHER" id="PTHR33116:SF78">
    <property type="entry name" value="OS12G0587133 PROTEIN"/>
    <property type="match status" value="1"/>
</dbReference>
<evidence type="ECO:0000256" key="1">
    <source>
        <dbReference type="PROSITE-ProRule" id="PRU00176"/>
    </source>
</evidence>
<dbReference type="SUPFAM" id="SSF54928">
    <property type="entry name" value="RNA-binding domain, RBD"/>
    <property type="match status" value="1"/>
</dbReference>
<organism evidence="5 6">
    <name type="scientific">Glycine soja</name>
    <name type="common">Wild soybean</name>
    <dbReference type="NCBI Taxonomy" id="3848"/>
    <lineage>
        <taxon>Eukaryota</taxon>
        <taxon>Viridiplantae</taxon>
        <taxon>Streptophyta</taxon>
        <taxon>Embryophyta</taxon>
        <taxon>Tracheophyta</taxon>
        <taxon>Spermatophyta</taxon>
        <taxon>Magnoliopsida</taxon>
        <taxon>eudicotyledons</taxon>
        <taxon>Gunneridae</taxon>
        <taxon>Pentapetalae</taxon>
        <taxon>rosids</taxon>
        <taxon>fabids</taxon>
        <taxon>Fabales</taxon>
        <taxon>Fabaceae</taxon>
        <taxon>Papilionoideae</taxon>
        <taxon>50 kb inversion clade</taxon>
        <taxon>NPAAA clade</taxon>
        <taxon>indigoferoid/millettioid clade</taxon>
        <taxon>Phaseoleae</taxon>
        <taxon>Glycine</taxon>
        <taxon>Glycine subgen. Soja</taxon>
    </lineage>
</organism>
<dbReference type="PANTHER" id="PTHR33116">
    <property type="entry name" value="REVERSE TRANSCRIPTASE ZINC-BINDING DOMAIN-CONTAINING PROTEIN-RELATED-RELATED"/>
    <property type="match status" value="1"/>
</dbReference>
<feature type="region of interest" description="Disordered" evidence="2">
    <location>
        <begin position="614"/>
        <end position="644"/>
    </location>
</feature>
<comment type="caution">
    <text evidence="5">The sequence shown here is derived from an EMBL/GenBank/DDBJ whole genome shotgun (WGS) entry which is preliminary data.</text>
</comment>